<evidence type="ECO:0000313" key="3">
    <source>
        <dbReference type="EMBL" id="MFC1849541.1"/>
    </source>
</evidence>
<feature type="domain" description="Cyclic nucleotide-binding" evidence="2">
    <location>
        <begin position="38"/>
        <end position="158"/>
    </location>
</feature>
<dbReference type="InterPro" id="IPR018490">
    <property type="entry name" value="cNMP-bd_dom_sf"/>
</dbReference>
<gene>
    <name evidence="3" type="ORF">ACFL27_04955</name>
</gene>
<sequence length="682" mass="77897">MAFEPQHFRPRPPDRVDEASHSLISLSRHEIGFRRAPFLENLDQEEIRQIAVVCEIQQFRNGEFIMEEGVRGNGLFIIENGTAHVLKATRWRQQQIIATLKQGDHFGEMSVITNAPTSASVRAIGAVSCLFVSRPNFLQLLDQHPSIGQKLLLAFGRTLSERLVESNRRYARALQVRERGAAFRHFLSLGTLYTRISLSYLWLYLRWKLGFPVSAARISGIHRSHARRFKGVACQLKGANVKMAQLASLQAHLLPVEIIEELRTMRDQVTATEYPAIAGLIQSEFGLGPLDIFADFDKIPLATASMGQVHLARLVSGEKVVVKVLHPGLERSVNIDLWLIRKVFQILAFFSKKVDLMQIYREAEEPLRQELNLLLEGESTEQIGRELAAIGVRVPQVYWHYSTQRVLTLEYLDAVKIDDHNQLRDWGVDRKKLMQSYMDAFLRQALEGGFFHCDPHPANALVMPDGQLALIDFGMVKRLPQVIRQGLMKEILGSFFNNPRLYADGIIERGVVAERERAILESFATEVFSDPQLRSAIFDHDIKHQGDMKALSGRMNELLKKLETFRTPQDELMFLRALGISIDVCREVYPEKPVSQLVMPVALPIFTRFLKENPQYIEIPPNELLEIINKFREFISFSRDRLGSSGQSIMRDGLTLLQGITDRLPLRNFISDWIWPSDSKRQ</sequence>
<dbReference type="Pfam" id="PF00027">
    <property type="entry name" value="cNMP_binding"/>
    <property type="match status" value="1"/>
</dbReference>
<dbReference type="InterPro" id="IPR000719">
    <property type="entry name" value="Prot_kinase_dom"/>
</dbReference>
<dbReference type="PANTHER" id="PTHR43173:SF19">
    <property type="entry name" value="AARF DOMAIN-CONTAINING PROTEIN KINASE 1"/>
    <property type="match status" value="1"/>
</dbReference>
<dbReference type="SUPFAM" id="SSF51206">
    <property type="entry name" value="cAMP-binding domain-like"/>
    <property type="match status" value="1"/>
</dbReference>
<accession>A0ABV6YTY1</accession>
<feature type="domain" description="Protein kinase" evidence="1">
    <location>
        <begin position="295"/>
        <end position="635"/>
    </location>
</feature>
<dbReference type="CDD" id="cd05121">
    <property type="entry name" value="ABC1_ADCK3-like"/>
    <property type="match status" value="1"/>
</dbReference>
<dbReference type="SMART" id="SM00100">
    <property type="entry name" value="cNMP"/>
    <property type="match status" value="1"/>
</dbReference>
<dbReference type="InterPro" id="IPR000595">
    <property type="entry name" value="cNMP-bd_dom"/>
</dbReference>
<protein>
    <submittedName>
        <fullName evidence="3">AarF/UbiB family protein</fullName>
    </submittedName>
</protein>
<dbReference type="PROSITE" id="PS50042">
    <property type="entry name" value="CNMP_BINDING_3"/>
    <property type="match status" value="1"/>
</dbReference>
<keyword evidence="4" id="KW-1185">Reference proteome</keyword>
<dbReference type="Gene3D" id="1.10.510.10">
    <property type="entry name" value="Transferase(Phosphotransferase) domain 1"/>
    <property type="match status" value="1"/>
</dbReference>
<evidence type="ECO:0000313" key="4">
    <source>
        <dbReference type="Proteomes" id="UP001594351"/>
    </source>
</evidence>
<dbReference type="InterPro" id="IPR014710">
    <property type="entry name" value="RmlC-like_jellyroll"/>
</dbReference>
<dbReference type="Pfam" id="PF03109">
    <property type="entry name" value="ABC1"/>
    <property type="match status" value="1"/>
</dbReference>
<dbReference type="CDD" id="cd00038">
    <property type="entry name" value="CAP_ED"/>
    <property type="match status" value="1"/>
</dbReference>
<dbReference type="PANTHER" id="PTHR43173">
    <property type="entry name" value="ABC1 FAMILY PROTEIN"/>
    <property type="match status" value="1"/>
</dbReference>
<organism evidence="3 4">
    <name type="scientific">candidate division CSSED10-310 bacterium</name>
    <dbReference type="NCBI Taxonomy" id="2855610"/>
    <lineage>
        <taxon>Bacteria</taxon>
        <taxon>Bacteria division CSSED10-310</taxon>
    </lineage>
</organism>
<dbReference type="InterPro" id="IPR051130">
    <property type="entry name" value="Mito_struct-func_regulator"/>
</dbReference>
<dbReference type="PROSITE" id="PS50011">
    <property type="entry name" value="PROTEIN_KINASE_DOM"/>
    <property type="match status" value="1"/>
</dbReference>
<evidence type="ECO:0000259" key="2">
    <source>
        <dbReference type="PROSITE" id="PS50042"/>
    </source>
</evidence>
<name>A0ABV6YTY1_UNCC1</name>
<evidence type="ECO:0000259" key="1">
    <source>
        <dbReference type="PROSITE" id="PS50011"/>
    </source>
</evidence>
<proteinExistence type="predicted"/>
<dbReference type="EMBL" id="JBHPBY010000044">
    <property type="protein sequence ID" value="MFC1849541.1"/>
    <property type="molecule type" value="Genomic_DNA"/>
</dbReference>
<comment type="caution">
    <text evidence="3">The sequence shown here is derived from an EMBL/GenBank/DDBJ whole genome shotgun (WGS) entry which is preliminary data.</text>
</comment>
<dbReference type="SUPFAM" id="SSF56112">
    <property type="entry name" value="Protein kinase-like (PK-like)"/>
    <property type="match status" value="1"/>
</dbReference>
<dbReference type="Proteomes" id="UP001594351">
    <property type="component" value="Unassembled WGS sequence"/>
</dbReference>
<dbReference type="Gene3D" id="2.60.120.10">
    <property type="entry name" value="Jelly Rolls"/>
    <property type="match status" value="1"/>
</dbReference>
<reference evidence="3 4" key="1">
    <citation type="submission" date="2024-09" db="EMBL/GenBank/DDBJ databases">
        <title>Laminarin stimulates single cell rates of sulfate reduction while oxygen inhibits transcriptomic activity in coastal marine sediment.</title>
        <authorList>
            <person name="Lindsay M."/>
            <person name="Orcutt B."/>
            <person name="Emerson D."/>
            <person name="Stepanauskas R."/>
            <person name="D'Angelo T."/>
        </authorList>
    </citation>
    <scope>NUCLEOTIDE SEQUENCE [LARGE SCALE GENOMIC DNA]</scope>
    <source>
        <strain evidence="3">SAG AM-311-K15</strain>
    </source>
</reference>
<dbReference type="InterPro" id="IPR011009">
    <property type="entry name" value="Kinase-like_dom_sf"/>
</dbReference>
<dbReference type="InterPro" id="IPR004147">
    <property type="entry name" value="ABC1_dom"/>
</dbReference>